<proteinExistence type="predicted"/>
<evidence type="ECO:0000313" key="1">
    <source>
        <dbReference type="EMBL" id="SNR47669.1"/>
    </source>
</evidence>
<dbReference type="EMBL" id="FZNQ01000008">
    <property type="protein sequence ID" value="SNR47669.1"/>
    <property type="molecule type" value="Genomic_DNA"/>
</dbReference>
<name>A0A238WPR6_HALVU</name>
<keyword evidence="2" id="KW-1185">Reference proteome</keyword>
<reference evidence="1 2" key="1">
    <citation type="submission" date="2017-06" db="EMBL/GenBank/DDBJ databases">
        <authorList>
            <person name="Kim H.J."/>
            <person name="Triplett B.A."/>
        </authorList>
    </citation>
    <scope>NUCLEOTIDE SEQUENCE [LARGE SCALE GENOMIC DNA]</scope>
    <source>
        <strain evidence="1 2">DSM 8800</strain>
    </source>
</reference>
<dbReference type="RefSeq" id="WP_179213632.1">
    <property type="nucleotide sequence ID" value="NZ_FZNQ01000008.1"/>
</dbReference>
<gene>
    <name evidence="1" type="ORF">SAMN06264855_108151</name>
</gene>
<evidence type="ECO:0000313" key="2">
    <source>
        <dbReference type="Proteomes" id="UP000198397"/>
    </source>
</evidence>
<sequence>MVEFAYDDIYAFVAVDVTYVIDNPNVATEHRVTVTLVPASVMGDEASTAVTFTVDG</sequence>
<dbReference type="AlphaFoldDB" id="A0A238WPR6"/>
<protein>
    <submittedName>
        <fullName evidence="1">Uncharacterized protein</fullName>
    </submittedName>
</protein>
<dbReference type="Proteomes" id="UP000198397">
    <property type="component" value="Unassembled WGS sequence"/>
</dbReference>
<accession>A0A238WPR6</accession>
<organism evidence="1 2">
    <name type="scientific">Halorubrum vacuolatum</name>
    <name type="common">Natronobacterium vacuolatum</name>
    <dbReference type="NCBI Taxonomy" id="63740"/>
    <lineage>
        <taxon>Archaea</taxon>
        <taxon>Methanobacteriati</taxon>
        <taxon>Methanobacteriota</taxon>
        <taxon>Stenosarchaea group</taxon>
        <taxon>Halobacteria</taxon>
        <taxon>Halobacteriales</taxon>
        <taxon>Haloferacaceae</taxon>
        <taxon>Halorubrum</taxon>
    </lineage>
</organism>